<proteinExistence type="predicted"/>
<reference evidence="3" key="1">
    <citation type="journal article" date="2017" name="Genome Announc.">
        <title>Draft Genome Sequence of Terrimicrobium sacchariphilum NM-5T, a Facultative Anaerobic Soil Bacterium of the Class Spartobacteria.</title>
        <authorList>
            <person name="Qiu Y.L."/>
            <person name="Tourlousse D.M."/>
            <person name="Matsuura N."/>
            <person name="Ohashi A."/>
            <person name="Sekiguchi Y."/>
        </authorList>
    </citation>
    <scope>NUCLEOTIDE SEQUENCE [LARGE SCALE GENOMIC DNA]</scope>
    <source>
        <strain evidence="3">NM-5</strain>
    </source>
</reference>
<evidence type="ECO:0000256" key="1">
    <source>
        <dbReference type="SAM" id="SignalP"/>
    </source>
</evidence>
<feature type="chain" id="PRO_5007524545" evidence="1">
    <location>
        <begin position="26"/>
        <end position="159"/>
    </location>
</feature>
<organism evidence="2 3">
    <name type="scientific">Terrimicrobium sacchariphilum</name>
    <dbReference type="NCBI Taxonomy" id="690879"/>
    <lineage>
        <taxon>Bacteria</taxon>
        <taxon>Pseudomonadati</taxon>
        <taxon>Verrucomicrobiota</taxon>
        <taxon>Terrimicrobiia</taxon>
        <taxon>Terrimicrobiales</taxon>
        <taxon>Terrimicrobiaceae</taxon>
        <taxon>Terrimicrobium</taxon>
    </lineage>
</organism>
<evidence type="ECO:0000313" key="3">
    <source>
        <dbReference type="Proteomes" id="UP000076023"/>
    </source>
</evidence>
<keyword evidence="3" id="KW-1185">Reference proteome</keyword>
<dbReference type="InParanoid" id="A0A146G2K2"/>
<sequence>MLTSLAVKLRSLLLASLLVPVLAYSQPPVDVLKPFNYEQAATLAKERLAANLDLKTLVIVLGPVRNIETRTIDGKETILSIPYFQAFRISEVRNPEILSRYMGYSDSGKLHLAVYRANQSLPVVQIAGTPGEVYHSQFPFSGGDIIVIEDASKQTPAKK</sequence>
<accession>A0A146G2K2</accession>
<dbReference type="AlphaFoldDB" id="A0A146G2K2"/>
<dbReference type="EMBL" id="BDCO01000002">
    <property type="protein sequence ID" value="GAT31712.1"/>
    <property type="molecule type" value="Genomic_DNA"/>
</dbReference>
<protein>
    <submittedName>
        <fullName evidence="2">Uncharacterized protein</fullName>
    </submittedName>
</protein>
<comment type="caution">
    <text evidence="2">The sequence shown here is derived from an EMBL/GenBank/DDBJ whole genome shotgun (WGS) entry which is preliminary data.</text>
</comment>
<keyword evidence="1" id="KW-0732">Signal</keyword>
<feature type="signal peptide" evidence="1">
    <location>
        <begin position="1"/>
        <end position="25"/>
    </location>
</feature>
<dbReference type="RefSeq" id="WP_075077597.1">
    <property type="nucleotide sequence ID" value="NZ_BDCO01000002.1"/>
</dbReference>
<dbReference type="STRING" id="690879.TSACC_2106"/>
<evidence type="ECO:0000313" key="2">
    <source>
        <dbReference type="EMBL" id="GAT31712.1"/>
    </source>
</evidence>
<dbReference type="Proteomes" id="UP000076023">
    <property type="component" value="Unassembled WGS sequence"/>
</dbReference>
<name>A0A146G2K2_TERSA</name>
<gene>
    <name evidence="2" type="ORF">TSACC_2106</name>
</gene>